<evidence type="ECO:0000313" key="2">
    <source>
        <dbReference type="Proteomes" id="UP001164705"/>
    </source>
</evidence>
<proteinExistence type="predicted"/>
<dbReference type="RefSeq" id="WP_267676444.1">
    <property type="nucleotide sequence ID" value="NZ_CP113088.1"/>
</dbReference>
<name>A0A9E8MVJ7_9FLAO</name>
<reference evidence="1" key="1">
    <citation type="submission" date="2022-11" db="EMBL/GenBank/DDBJ databases">
        <title>Lacinutrix neustonica HL-RS19T sp. nov., isolated from the surface microlayer sample of brackish Lake Shihwa.</title>
        <authorList>
            <person name="Choi J.Y."/>
            <person name="Hwang C.Y."/>
        </authorList>
    </citation>
    <scope>NUCLEOTIDE SEQUENCE</scope>
    <source>
        <strain evidence="1">HL-RS19</strain>
    </source>
</reference>
<keyword evidence="2" id="KW-1185">Reference proteome</keyword>
<organism evidence="1 2">
    <name type="scientific">Lacinutrix neustonica</name>
    <dbReference type="NCBI Taxonomy" id="2980107"/>
    <lineage>
        <taxon>Bacteria</taxon>
        <taxon>Pseudomonadati</taxon>
        <taxon>Bacteroidota</taxon>
        <taxon>Flavobacteriia</taxon>
        <taxon>Flavobacteriales</taxon>
        <taxon>Flavobacteriaceae</taxon>
        <taxon>Lacinutrix</taxon>
    </lineage>
</organism>
<accession>A0A9E8MVJ7</accession>
<dbReference type="KEGG" id="lnu:N7U66_18525"/>
<dbReference type="EMBL" id="CP113088">
    <property type="protein sequence ID" value="WAC01846.1"/>
    <property type="molecule type" value="Genomic_DNA"/>
</dbReference>
<dbReference type="Proteomes" id="UP001164705">
    <property type="component" value="Chromosome"/>
</dbReference>
<evidence type="ECO:0000313" key="1">
    <source>
        <dbReference type="EMBL" id="WAC01846.1"/>
    </source>
</evidence>
<protein>
    <submittedName>
        <fullName evidence="1">Uncharacterized protein</fullName>
    </submittedName>
</protein>
<dbReference type="AlphaFoldDB" id="A0A9E8MVJ7"/>
<gene>
    <name evidence="1" type="ORF">N7U66_18525</name>
</gene>
<sequence>MNPKISITKLGITSLFIGFSLMSFSQTSDLLRIEYLNIPNSDSKNSIERFRAFFQLPLKIDEQNYIVVGGDYRTIHFDWQNLPFSTDEINSVQTLEATLGYVYKTEGDWIYAANGGLRLASNFAGKMVSDDYLYVGNVYAIRDRTKTPQEGSRPNRLILGLSYSTTPGRDYPLPIINYYREFHLNWTYTLGVPKTNIRYKFDKNNHVQAFVTLDNFFANIQKNKVVEGKLAENISMTTVLGGLGYEHYFTDHLLYYGYIAYTLSNDFRLRDNERNDIYTIDEQPTIYFRTGIKFKI</sequence>